<dbReference type="Pfam" id="PF00441">
    <property type="entry name" value="Acyl-CoA_dh_1"/>
    <property type="match status" value="1"/>
</dbReference>
<evidence type="ECO:0000259" key="8">
    <source>
        <dbReference type="Pfam" id="PF02771"/>
    </source>
</evidence>
<dbReference type="GO" id="GO:0033539">
    <property type="term" value="P:fatty acid beta-oxidation using acyl-CoA dehydrogenase"/>
    <property type="evidence" value="ECO:0007669"/>
    <property type="project" value="TreeGrafter"/>
</dbReference>
<dbReference type="FunFam" id="2.40.110.10:FF:000002">
    <property type="entry name" value="Acyl-CoA dehydrogenase fadE12"/>
    <property type="match status" value="1"/>
</dbReference>
<comment type="similarity">
    <text evidence="2">Belongs to the acyl-CoA dehydrogenase family.</text>
</comment>
<dbReference type="Pfam" id="PF02771">
    <property type="entry name" value="Acyl-CoA_dh_N"/>
    <property type="match status" value="1"/>
</dbReference>
<accession>A0A6J7BL62</accession>
<dbReference type="InterPro" id="IPR009100">
    <property type="entry name" value="AcylCoA_DH/oxidase_NM_dom_sf"/>
</dbReference>
<reference evidence="9" key="1">
    <citation type="submission" date="2020-05" db="EMBL/GenBank/DDBJ databases">
        <authorList>
            <person name="Chiriac C."/>
            <person name="Salcher M."/>
            <person name="Ghai R."/>
            <person name="Kavagutti S V."/>
        </authorList>
    </citation>
    <scope>NUCLEOTIDE SEQUENCE</scope>
</reference>
<dbReference type="SUPFAM" id="SSF56645">
    <property type="entry name" value="Acyl-CoA dehydrogenase NM domain-like"/>
    <property type="match status" value="1"/>
</dbReference>
<dbReference type="Gene3D" id="1.10.540.10">
    <property type="entry name" value="Acyl-CoA dehydrogenase/oxidase, N-terminal domain"/>
    <property type="match status" value="1"/>
</dbReference>
<dbReference type="PANTHER" id="PTHR48083">
    <property type="entry name" value="MEDIUM-CHAIN SPECIFIC ACYL-COA DEHYDROGENASE, MITOCHONDRIAL-RELATED"/>
    <property type="match status" value="1"/>
</dbReference>
<name>A0A6J7BL62_9ZZZZ</name>
<dbReference type="InterPro" id="IPR036250">
    <property type="entry name" value="AcylCo_DH-like_C"/>
</dbReference>
<evidence type="ECO:0000256" key="3">
    <source>
        <dbReference type="ARBA" id="ARBA00022630"/>
    </source>
</evidence>
<keyword evidence="3" id="KW-0285">Flavoprotein</keyword>
<dbReference type="InterPro" id="IPR037069">
    <property type="entry name" value="AcylCoA_DH/ox_N_sf"/>
</dbReference>
<evidence type="ECO:0000259" key="7">
    <source>
        <dbReference type="Pfam" id="PF02770"/>
    </source>
</evidence>
<organism evidence="9">
    <name type="scientific">freshwater metagenome</name>
    <dbReference type="NCBI Taxonomy" id="449393"/>
    <lineage>
        <taxon>unclassified sequences</taxon>
        <taxon>metagenomes</taxon>
        <taxon>ecological metagenomes</taxon>
    </lineage>
</organism>
<dbReference type="GO" id="GO:0005737">
    <property type="term" value="C:cytoplasm"/>
    <property type="evidence" value="ECO:0007669"/>
    <property type="project" value="TreeGrafter"/>
</dbReference>
<feature type="domain" description="Acyl-CoA oxidase/dehydrogenase middle" evidence="7">
    <location>
        <begin position="149"/>
        <end position="243"/>
    </location>
</feature>
<dbReference type="InterPro" id="IPR050741">
    <property type="entry name" value="Acyl-CoA_dehydrogenase"/>
</dbReference>
<evidence type="ECO:0000313" key="9">
    <source>
        <dbReference type="EMBL" id="CAB4846446.1"/>
    </source>
</evidence>
<keyword evidence="4" id="KW-0274">FAD</keyword>
<dbReference type="PANTHER" id="PTHR48083:SF2">
    <property type="entry name" value="MEDIUM-CHAIN SPECIFIC ACYL-COA DEHYDROGENASE, MITOCHONDRIAL"/>
    <property type="match status" value="1"/>
</dbReference>
<evidence type="ECO:0000256" key="1">
    <source>
        <dbReference type="ARBA" id="ARBA00001974"/>
    </source>
</evidence>
<evidence type="ECO:0000256" key="4">
    <source>
        <dbReference type="ARBA" id="ARBA00022827"/>
    </source>
</evidence>
<evidence type="ECO:0000259" key="6">
    <source>
        <dbReference type="Pfam" id="PF00441"/>
    </source>
</evidence>
<dbReference type="Gene3D" id="2.40.110.10">
    <property type="entry name" value="Butyryl-CoA Dehydrogenase, subunit A, domain 2"/>
    <property type="match status" value="1"/>
</dbReference>
<evidence type="ECO:0000256" key="2">
    <source>
        <dbReference type="ARBA" id="ARBA00009347"/>
    </source>
</evidence>
<dbReference type="EMBL" id="CAFBIZ010000014">
    <property type="protein sequence ID" value="CAB4846446.1"/>
    <property type="molecule type" value="Genomic_DNA"/>
</dbReference>
<dbReference type="SUPFAM" id="SSF47203">
    <property type="entry name" value="Acyl-CoA dehydrogenase C-terminal domain-like"/>
    <property type="match status" value="1"/>
</dbReference>
<dbReference type="Gene3D" id="1.20.140.10">
    <property type="entry name" value="Butyryl-CoA Dehydrogenase, subunit A, domain 3"/>
    <property type="match status" value="1"/>
</dbReference>
<dbReference type="GO" id="GO:0050660">
    <property type="term" value="F:flavin adenine dinucleotide binding"/>
    <property type="evidence" value="ECO:0007669"/>
    <property type="project" value="InterPro"/>
</dbReference>
<dbReference type="InterPro" id="IPR046373">
    <property type="entry name" value="Acyl-CoA_Oxase/DH_mid-dom_sf"/>
</dbReference>
<evidence type="ECO:0000256" key="5">
    <source>
        <dbReference type="ARBA" id="ARBA00023002"/>
    </source>
</evidence>
<feature type="domain" description="Acyl-CoA dehydrogenase/oxidase C-terminal" evidence="6">
    <location>
        <begin position="255"/>
        <end position="404"/>
    </location>
</feature>
<keyword evidence="5" id="KW-0560">Oxidoreductase</keyword>
<sequence>MFIADDAFDRMKSRDPRAPGPPSSKNRCIVDFAISDEERQFVDVVRDFRLRHLAEHERDFLANGKLELSTRLGLEALARAQGLWALEVPEEHGGQGLPMVLQMLVLEELYQTPMMFEFGGLAEPALEFCTPEQHKEYYLGVVEGRRRSCYAFTEPDTGSDLGAVRTEAVRVDDTFVINGTKLFISHADRADFIILFASTDRSKGARGISCFLVDMDNPGVSLSREIKTMGDDWAPHEIVFDNCVVPASALLGEINGGWQIANRQLTYGRLRIAAYQLGIARRCLDEAVAWAKTRFTWGKPIAARQGVQFMIADSEVELEAARLLVYRAAWLVDADKATRNEAFVAKLYATEMAYRVADRAMQILGGMGYASESVVQSYFRQARLWRIGHGTSEIHRWMIARNILGPEASD</sequence>
<dbReference type="Pfam" id="PF02770">
    <property type="entry name" value="Acyl-CoA_dh_M"/>
    <property type="match status" value="1"/>
</dbReference>
<proteinExistence type="inferred from homology"/>
<protein>
    <submittedName>
        <fullName evidence="9">Unannotated protein</fullName>
    </submittedName>
</protein>
<dbReference type="InterPro" id="IPR006091">
    <property type="entry name" value="Acyl-CoA_Oxase/DH_mid-dom"/>
</dbReference>
<gene>
    <name evidence="9" type="ORF">UFOPK3268_00210</name>
</gene>
<comment type="cofactor">
    <cofactor evidence="1">
        <name>FAD</name>
        <dbReference type="ChEBI" id="CHEBI:57692"/>
    </cofactor>
</comment>
<dbReference type="GO" id="GO:0003995">
    <property type="term" value="F:acyl-CoA dehydrogenase activity"/>
    <property type="evidence" value="ECO:0007669"/>
    <property type="project" value="TreeGrafter"/>
</dbReference>
<dbReference type="InterPro" id="IPR013786">
    <property type="entry name" value="AcylCoA_DH/ox_N"/>
</dbReference>
<dbReference type="InterPro" id="IPR009075">
    <property type="entry name" value="AcylCo_DH/oxidase_C"/>
</dbReference>
<feature type="domain" description="Acyl-CoA dehydrogenase/oxidase N-terminal" evidence="8">
    <location>
        <begin position="35"/>
        <end position="144"/>
    </location>
</feature>
<dbReference type="AlphaFoldDB" id="A0A6J7BL62"/>
<dbReference type="FunFam" id="1.20.140.10:FF:000001">
    <property type="entry name" value="Acyl-CoA dehydrogenase"/>
    <property type="match status" value="1"/>
</dbReference>